<dbReference type="AlphaFoldDB" id="A0A835Y206"/>
<keyword evidence="2" id="KW-1185">Reference proteome</keyword>
<dbReference type="EMBL" id="JAEHOE010000071">
    <property type="protein sequence ID" value="KAG2489649.1"/>
    <property type="molecule type" value="Genomic_DNA"/>
</dbReference>
<comment type="caution">
    <text evidence="1">The sequence shown here is derived from an EMBL/GenBank/DDBJ whole genome shotgun (WGS) entry which is preliminary data.</text>
</comment>
<organism evidence="1 2">
    <name type="scientific">Edaphochlamys debaryana</name>
    <dbReference type="NCBI Taxonomy" id="47281"/>
    <lineage>
        <taxon>Eukaryota</taxon>
        <taxon>Viridiplantae</taxon>
        <taxon>Chlorophyta</taxon>
        <taxon>core chlorophytes</taxon>
        <taxon>Chlorophyceae</taxon>
        <taxon>CS clade</taxon>
        <taxon>Chlamydomonadales</taxon>
        <taxon>Chlamydomonadales incertae sedis</taxon>
        <taxon>Edaphochlamys</taxon>
    </lineage>
</organism>
<proteinExistence type="predicted"/>
<reference evidence="1" key="1">
    <citation type="journal article" date="2020" name="bioRxiv">
        <title>Comparative genomics of Chlamydomonas.</title>
        <authorList>
            <person name="Craig R.J."/>
            <person name="Hasan A.R."/>
            <person name="Ness R.W."/>
            <person name="Keightley P.D."/>
        </authorList>
    </citation>
    <scope>NUCLEOTIDE SEQUENCE</scope>
    <source>
        <strain evidence="1">CCAP 11/70</strain>
    </source>
</reference>
<evidence type="ECO:0000313" key="2">
    <source>
        <dbReference type="Proteomes" id="UP000612055"/>
    </source>
</evidence>
<sequence length="222" mass="24016">MTSKQLGSLEDVISTCVTYQEVYLFLGYGERAQYADVREVVAALQPYLDAVRERCAGRRWLALYGGDIAREAAPDLGWLCKVLQAEQGADLLAVQSAGTPDTHTEYHYVPEQQLDDQGGVMYGGTRDGVLVGGSRVYLAPELTDKDADGKRLLKGVFAAGGGGVANQELQYVDRIGLPWVYVPSRAGKPEAYGSTYGPVHSWVEERLKDGRPVTVAAGGRMG</sequence>
<dbReference type="Proteomes" id="UP000612055">
    <property type="component" value="Unassembled WGS sequence"/>
</dbReference>
<accession>A0A835Y206</accession>
<evidence type="ECO:0000313" key="1">
    <source>
        <dbReference type="EMBL" id="KAG2489649.1"/>
    </source>
</evidence>
<protein>
    <submittedName>
        <fullName evidence="1">Uncharacterized protein</fullName>
    </submittedName>
</protein>
<gene>
    <name evidence="1" type="ORF">HYH03_011928</name>
</gene>
<name>A0A835Y206_9CHLO</name>
<dbReference type="OrthoDB" id="540596at2759"/>